<accession>A0A9J6QTP0</accession>
<sequence length="430" mass="49674">MKAQRHPLIKQQGEILQFDLDPAQRENVNTLLAVCWFEAPYEDEIVSKALNLILKHEQALRLRVGRAGGQYVQYEQEYVRESIPTADYGSDDEAQVRARFEALAQEPIPLLDSPLYQLAIFHYGQGIGVSLKFHHIIMDGWSLALFAQQLMDYCKALAEGRSPQPEKHDFTDCVTAILQRYCSSRYEKDRRYWRDLFAQQPILCRMRPDRPQVEESEGDRVQVPLDRQLSRRINDHCGQLNISPAVLFETALLLHLYRQNPGCSRVDIGQNMMNRGDLMEKDRLGMFTAERMLCVNLHDEDLIADVYRKIKESNMEAYYHGLCLHDEVLELAQAQHPQVAAIRDAEFSYLPCGDLKQRGCRMEWIANGAPEVSLEFTLFHMNDPDEFTVIFDYRKSAFTREEAEETLGRIIALAEKAMEDTNQKVGEVIR</sequence>
<keyword evidence="3" id="KW-1185">Reference proteome</keyword>
<dbReference type="GO" id="GO:0044550">
    <property type="term" value="P:secondary metabolite biosynthetic process"/>
    <property type="evidence" value="ECO:0007669"/>
    <property type="project" value="TreeGrafter"/>
</dbReference>
<dbReference type="RefSeq" id="WP_269478603.1">
    <property type="nucleotide sequence ID" value="NZ_JAOSHN010000006.1"/>
</dbReference>
<dbReference type="AlphaFoldDB" id="A0A9J6QTP0"/>
<reference evidence="2" key="1">
    <citation type="submission" date="2022-09" db="EMBL/GenBank/DDBJ databases">
        <title>Culturomic study of gut microbiota in children with autism spectrum disorder.</title>
        <authorList>
            <person name="Efimov B.A."/>
            <person name="Chaplin A.V."/>
            <person name="Sokolova S.R."/>
            <person name="Pikina A.P."/>
            <person name="Korzhanova M."/>
            <person name="Belova V."/>
            <person name="Korostin D."/>
        </authorList>
    </citation>
    <scope>NUCLEOTIDE SEQUENCE</scope>
    <source>
        <strain evidence="2">ASD5510</strain>
    </source>
</reference>
<name>A0A9J6QTP0_9FIRM</name>
<evidence type="ECO:0000259" key="1">
    <source>
        <dbReference type="Pfam" id="PF00668"/>
    </source>
</evidence>
<evidence type="ECO:0000313" key="3">
    <source>
        <dbReference type="Proteomes" id="UP001065549"/>
    </source>
</evidence>
<dbReference type="GO" id="GO:0008610">
    <property type="term" value="P:lipid biosynthetic process"/>
    <property type="evidence" value="ECO:0007669"/>
    <property type="project" value="UniProtKB-ARBA"/>
</dbReference>
<comment type="caution">
    <text evidence="2">The sequence shown here is derived from an EMBL/GenBank/DDBJ whole genome shotgun (WGS) entry which is preliminary data.</text>
</comment>
<dbReference type="GO" id="GO:0031177">
    <property type="term" value="F:phosphopantetheine binding"/>
    <property type="evidence" value="ECO:0007669"/>
    <property type="project" value="TreeGrafter"/>
</dbReference>
<organism evidence="2 3">
    <name type="scientific">Hominibacterium faecale</name>
    <dbReference type="NCBI Taxonomy" id="2839743"/>
    <lineage>
        <taxon>Bacteria</taxon>
        <taxon>Bacillati</taxon>
        <taxon>Bacillota</taxon>
        <taxon>Clostridia</taxon>
        <taxon>Peptostreptococcales</taxon>
        <taxon>Anaerovoracaceae</taxon>
        <taxon>Hominibacterium</taxon>
    </lineage>
</organism>
<dbReference type="GO" id="GO:0003824">
    <property type="term" value="F:catalytic activity"/>
    <property type="evidence" value="ECO:0007669"/>
    <property type="project" value="InterPro"/>
</dbReference>
<protein>
    <submittedName>
        <fullName evidence="2">Condensation domain-containing protein</fullName>
    </submittedName>
</protein>
<evidence type="ECO:0000313" key="2">
    <source>
        <dbReference type="EMBL" id="MCU7379666.1"/>
    </source>
</evidence>
<dbReference type="PANTHER" id="PTHR45527:SF1">
    <property type="entry name" value="FATTY ACID SYNTHASE"/>
    <property type="match status" value="1"/>
</dbReference>
<dbReference type="InterPro" id="IPR023213">
    <property type="entry name" value="CAT-like_dom_sf"/>
</dbReference>
<dbReference type="Gene3D" id="3.30.559.10">
    <property type="entry name" value="Chloramphenicol acetyltransferase-like domain"/>
    <property type="match status" value="1"/>
</dbReference>
<dbReference type="PANTHER" id="PTHR45527">
    <property type="entry name" value="NONRIBOSOMAL PEPTIDE SYNTHETASE"/>
    <property type="match status" value="1"/>
</dbReference>
<proteinExistence type="predicted"/>
<dbReference type="Pfam" id="PF00668">
    <property type="entry name" value="Condensation"/>
    <property type="match status" value="1"/>
</dbReference>
<dbReference type="Gene3D" id="3.30.559.30">
    <property type="entry name" value="Nonribosomal peptide synthetase, condensation domain"/>
    <property type="match status" value="1"/>
</dbReference>
<dbReference type="EMBL" id="JAOSHN010000006">
    <property type="protein sequence ID" value="MCU7379666.1"/>
    <property type="molecule type" value="Genomic_DNA"/>
</dbReference>
<gene>
    <name evidence="2" type="ORF">OBO34_15070</name>
</gene>
<feature type="domain" description="Condensation" evidence="1">
    <location>
        <begin position="37"/>
        <end position="427"/>
    </location>
</feature>
<dbReference type="InterPro" id="IPR001242">
    <property type="entry name" value="Condensation_dom"/>
</dbReference>
<dbReference type="GO" id="GO:0005737">
    <property type="term" value="C:cytoplasm"/>
    <property type="evidence" value="ECO:0007669"/>
    <property type="project" value="TreeGrafter"/>
</dbReference>
<dbReference type="GO" id="GO:0043041">
    <property type="term" value="P:amino acid activation for nonribosomal peptide biosynthetic process"/>
    <property type="evidence" value="ECO:0007669"/>
    <property type="project" value="TreeGrafter"/>
</dbReference>
<dbReference type="SUPFAM" id="SSF52777">
    <property type="entry name" value="CoA-dependent acyltransferases"/>
    <property type="match status" value="2"/>
</dbReference>
<dbReference type="Proteomes" id="UP001065549">
    <property type="component" value="Unassembled WGS sequence"/>
</dbReference>